<dbReference type="EMBL" id="JBBDGL010000002">
    <property type="protein sequence ID" value="MEJ1155875.1"/>
    <property type="molecule type" value="Genomic_DNA"/>
</dbReference>
<feature type="transmembrane region" description="Helical" evidence="5">
    <location>
        <begin position="414"/>
        <end position="432"/>
    </location>
</feature>
<evidence type="ECO:0000313" key="8">
    <source>
        <dbReference type="Proteomes" id="UP001368654"/>
    </source>
</evidence>
<feature type="transmembrane region" description="Helical" evidence="5">
    <location>
        <begin position="88"/>
        <end position="106"/>
    </location>
</feature>
<keyword evidence="8" id="KW-1185">Reference proteome</keyword>
<feature type="transmembrane region" description="Helical" evidence="5">
    <location>
        <begin position="306"/>
        <end position="332"/>
    </location>
</feature>
<evidence type="ECO:0000256" key="1">
    <source>
        <dbReference type="ARBA" id="ARBA00004651"/>
    </source>
</evidence>
<feature type="domain" description="Major facilitator superfamily (MFS) profile" evidence="6">
    <location>
        <begin position="17"/>
        <end position="465"/>
    </location>
</feature>
<organism evidence="7 8">
    <name type="scientific">Microbacterium marmarense</name>
    <dbReference type="NCBI Taxonomy" id="3122051"/>
    <lineage>
        <taxon>Bacteria</taxon>
        <taxon>Bacillati</taxon>
        <taxon>Actinomycetota</taxon>
        <taxon>Actinomycetes</taxon>
        <taxon>Micrococcales</taxon>
        <taxon>Microbacteriaceae</taxon>
        <taxon>Microbacterium</taxon>
    </lineage>
</organism>
<evidence type="ECO:0000256" key="4">
    <source>
        <dbReference type="ARBA" id="ARBA00023136"/>
    </source>
</evidence>
<dbReference type="InterPro" id="IPR036259">
    <property type="entry name" value="MFS_trans_sf"/>
</dbReference>
<comment type="caution">
    <text evidence="7">The sequence shown here is derived from an EMBL/GenBank/DDBJ whole genome shotgun (WGS) entry which is preliminary data.</text>
</comment>
<dbReference type="Pfam" id="PF07690">
    <property type="entry name" value="MFS_1"/>
    <property type="match status" value="2"/>
</dbReference>
<proteinExistence type="predicted"/>
<feature type="transmembrane region" description="Helical" evidence="5">
    <location>
        <begin position="18"/>
        <end position="37"/>
    </location>
</feature>
<evidence type="ECO:0000256" key="2">
    <source>
        <dbReference type="ARBA" id="ARBA00022692"/>
    </source>
</evidence>
<keyword evidence="2 5" id="KW-0812">Transmembrane</keyword>
<dbReference type="InterPro" id="IPR020846">
    <property type="entry name" value="MFS_dom"/>
</dbReference>
<evidence type="ECO:0000256" key="3">
    <source>
        <dbReference type="ARBA" id="ARBA00022989"/>
    </source>
</evidence>
<keyword evidence="3 5" id="KW-1133">Transmembrane helix</keyword>
<evidence type="ECO:0000256" key="5">
    <source>
        <dbReference type="SAM" id="Phobius"/>
    </source>
</evidence>
<feature type="transmembrane region" description="Helical" evidence="5">
    <location>
        <begin position="438"/>
        <end position="460"/>
    </location>
</feature>
<dbReference type="PROSITE" id="PS50850">
    <property type="entry name" value="MFS"/>
    <property type="match status" value="1"/>
</dbReference>
<accession>A0ABU8LW41</accession>
<name>A0ABU8LW41_9MICO</name>
<comment type="subcellular location">
    <subcellularLocation>
        <location evidence="1">Cell membrane</location>
        <topology evidence="1">Multi-pass membrane protein</topology>
    </subcellularLocation>
</comment>
<dbReference type="Gene3D" id="1.20.1250.20">
    <property type="entry name" value="MFS general substrate transporter like domains"/>
    <property type="match status" value="2"/>
</dbReference>
<reference evidence="7 8" key="1">
    <citation type="submission" date="2024-02" db="EMBL/GenBank/DDBJ databases">
        <authorList>
            <person name="Saticioglu I.B."/>
        </authorList>
    </citation>
    <scope>NUCLEOTIDE SEQUENCE [LARGE SCALE GENOMIC DNA]</scope>
    <source>
        <strain evidence="7 8">Mu-86</strain>
    </source>
</reference>
<feature type="transmembrane region" description="Helical" evidence="5">
    <location>
        <begin position="209"/>
        <end position="227"/>
    </location>
</feature>
<dbReference type="SUPFAM" id="SSF103473">
    <property type="entry name" value="MFS general substrate transporter"/>
    <property type="match status" value="2"/>
</dbReference>
<feature type="transmembrane region" description="Helical" evidence="5">
    <location>
        <begin position="233"/>
        <end position="253"/>
    </location>
</feature>
<feature type="transmembrane region" description="Helical" evidence="5">
    <location>
        <begin position="369"/>
        <end position="393"/>
    </location>
</feature>
<protein>
    <submittedName>
        <fullName evidence="7">MFS transporter</fullName>
    </submittedName>
</protein>
<dbReference type="PANTHER" id="PTHR23501:SF197">
    <property type="entry name" value="COMD"/>
    <property type="match status" value="1"/>
</dbReference>
<evidence type="ECO:0000313" key="7">
    <source>
        <dbReference type="EMBL" id="MEJ1155875.1"/>
    </source>
</evidence>
<feature type="transmembrane region" description="Helical" evidence="5">
    <location>
        <begin position="273"/>
        <end position="294"/>
    </location>
</feature>
<dbReference type="RefSeq" id="WP_337338285.1">
    <property type="nucleotide sequence ID" value="NZ_JBBDGL010000002.1"/>
</dbReference>
<dbReference type="Proteomes" id="UP001368654">
    <property type="component" value="Unassembled WGS sequence"/>
</dbReference>
<dbReference type="InterPro" id="IPR011701">
    <property type="entry name" value="MFS"/>
</dbReference>
<feature type="transmembrane region" description="Helical" evidence="5">
    <location>
        <begin position="344"/>
        <end position="363"/>
    </location>
</feature>
<dbReference type="PANTHER" id="PTHR23501">
    <property type="entry name" value="MAJOR FACILITATOR SUPERFAMILY"/>
    <property type="match status" value="1"/>
</dbReference>
<feature type="transmembrane region" description="Helical" evidence="5">
    <location>
        <begin position="57"/>
        <end position="76"/>
    </location>
</feature>
<gene>
    <name evidence="7" type="ORF">WDU96_09750</name>
</gene>
<keyword evidence="4 5" id="KW-0472">Membrane</keyword>
<feature type="transmembrane region" description="Helical" evidence="5">
    <location>
        <begin position="112"/>
        <end position="132"/>
    </location>
</feature>
<sequence length="477" mass="48783">MSTPTSAIRVPIRLGARGVVSMTGLVVATLGATLPQAMTAPVLGITADAFGVTTGDATWALTITLVVAVATTPVIGRMGDAYGARRTLLMVLPLVALGLFITAIAPTLGWLIAGRAILGVGGGVFPLAIAAVPRLVPEHNRAGAVGLVTAMFATGIGFGVLVSGLLVDHIGIRATAWVPFAIVVASWVVLASALPHIPRRRNVHVELRAALSLAVGVIAVLLAFTEAPRWPSPWWWIIALVLIATVALCYWFFRERVSPDPLLGAPTLRLRGVWATQLTAFLLGAALLGIYVLIPAFAEAPSGDEAGLSASVTLAALLLLPATIAMLVVGPLSGVLRRWIGTRAPVILGAATAAAGALVMIIAPRELITLLLGTVLLGAGIAAASAGLVNVLIDHVDEQHVGAATGLTVVARQLGGAVGASMIAALIAIQSSEPDGDVYAAAFSAITAITVLAVLSALLIPSGTTSTLRRVRSRLAR</sequence>
<feature type="transmembrane region" description="Helical" evidence="5">
    <location>
        <begin position="177"/>
        <end position="197"/>
    </location>
</feature>
<evidence type="ECO:0000259" key="6">
    <source>
        <dbReference type="PROSITE" id="PS50850"/>
    </source>
</evidence>
<feature type="transmembrane region" description="Helical" evidence="5">
    <location>
        <begin position="144"/>
        <end position="165"/>
    </location>
</feature>